<feature type="non-terminal residue" evidence="2">
    <location>
        <position position="87"/>
    </location>
</feature>
<feature type="non-terminal residue" evidence="2">
    <location>
        <position position="1"/>
    </location>
</feature>
<dbReference type="Proteomes" id="UP000663866">
    <property type="component" value="Unassembled WGS sequence"/>
</dbReference>
<dbReference type="EMBL" id="CAJOBG010090905">
    <property type="protein sequence ID" value="CAF4665262.1"/>
    <property type="molecule type" value="Genomic_DNA"/>
</dbReference>
<sequence length="87" mass="10458">NRLILSEQWLPERQLQPNQIKYYYQCLQDKTYQRLHKKTNDDRRKSKKKTSTNKNPTQQQQPAKPFIVRIPHLQPKSTLNNENGKVV</sequence>
<reference evidence="2" key="1">
    <citation type="submission" date="2021-02" db="EMBL/GenBank/DDBJ databases">
        <authorList>
            <person name="Nowell W R."/>
        </authorList>
    </citation>
    <scope>NUCLEOTIDE SEQUENCE</scope>
</reference>
<proteinExistence type="predicted"/>
<accession>A0A821GL25</accession>
<feature type="compositionally biased region" description="Polar residues" evidence="1">
    <location>
        <begin position="75"/>
        <end position="87"/>
    </location>
</feature>
<feature type="compositionally biased region" description="Low complexity" evidence="1">
    <location>
        <begin position="52"/>
        <end position="62"/>
    </location>
</feature>
<name>A0A821GL25_9BILA</name>
<gene>
    <name evidence="2" type="ORF">OVN521_LOCUS47232</name>
</gene>
<keyword evidence="3" id="KW-1185">Reference proteome</keyword>
<comment type="caution">
    <text evidence="2">The sequence shown here is derived from an EMBL/GenBank/DDBJ whole genome shotgun (WGS) entry which is preliminary data.</text>
</comment>
<evidence type="ECO:0000313" key="2">
    <source>
        <dbReference type="EMBL" id="CAF4665262.1"/>
    </source>
</evidence>
<evidence type="ECO:0000256" key="1">
    <source>
        <dbReference type="SAM" id="MobiDB-lite"/>
    </source>
</evidence>
<dbReference type="AlphaFoldDB" id="A0A821GL25"/>
<evidence type="ECO:0000313" key="3">
    <source>
        <dbReference type="Proteomes" id="UP000663866"/>
    </source>
</evidence>
<protein>
    <submittedName>
        <fullName evidence="2">Uncharacterized protein</fullName>
    </submittedName>
</protein>
<organism evidence="2 3">
    <name type="scientific">Rotaria magnacalcarata</name>
    <dbReference type="NCBI Taxonomy" id="392030"/>
    <lineage>
        <taxon>Eukaryota</taxon>
        <taxon>Metazoa</taxon>
        <taxon>Spiralia</taxon>
        <taxon>Gnathifera</taxon>
        <taxon>Rotifera</taxon>
        <taxon>Eurotatoria</taxon>
        <taxon>Bdelloidea</taxon>
        <taxon>Philodinida</taxon>
        <taxon>Philodinidae</taxon>
        <taxon>Rotaria</taxon>
    </lineage>
</organism>
<feature type="region of interest" description="Disordered" evidence="1">
    <location>
        <begin position="33"/>
        <end position="87"/>
    </location>
</feature>